<dbReference type="SUPFAM" id="SSF55797">
    <property type="entry name" value="PR-1-like"/>
    <property type="match status" value="1"/>
</dbReference>
<evidence type="ECO:0000313" key="2">
    <source>
        <dbReference type="EMBL" id="ORY45722.1"/>
    </source>
</evidence>
<evidence type="ECO:0000313" key="3">
    <source>
        <dbReference type="Proteomes" id="UP000193642"/>
    </source>
</evidence>
<feature type="region of interest" description="Disordered" evidence="1">
    <location>
        <begin position="112"/>
        <end position="136"/>
    </location>
</feature>
<dbReference type="AlphaFoldDB" id="A0A1Y2CFC3"/>
<comment type="caution">
    <text evidence="2">The sequence shown here is derived from an EMBL/GenBank/DDBJ whole genome shotgun (WGS) entry which is preliminary data.</text>
</comment>
<organism evidence="2 3">
    <name type="scientific">Rhizoclosmatium globosum</name>
    <dbReference type="NCBI Taxonomy" id="329046"/>
    <lineage>
        <taxon>Eukaryota</taxon>
        <taxon>Fungi</taxon>
        <taxon>Fungi incertae sedis</taxon>
        <taxon>Chytridiomycota</taxon>
        <taxon>Chytridiomycota incertae sedis</taxon>
        <taxon>Chytridiomycetes</taxon>
        <taxon>Chytridiales</taxon>
        <taxon>Chytriomycetaceae</taxon>
        <taxon>Rhizoclosmatium</taxon>
    </lineage>
</organism>
<protein>
    <recommendedName>
        <fullName evidence="4">SCP domain-containing protein</fullName>
    </recommendedName>
</protein>
<sequence>MTIKDFVSANDGNPFVDCSDSRNAVWPPVVVCIASTVFQDEKGNAMNATTGAKIILPGGNSANTPTWNGTLPLRKNGTNSTNTSLKQSVTVQINVTTGTDGAAVPTDATTAISTTDPVPQTTDAAPAPVAPSTPQGSGAPCSIYDGSCIALTASDAPPNYQGYDPSIECTALANYARQHYNPGVWDLVWDPNLQPYAMRSAIYSATYECSECHTESGSGYSWGQNLYLSMCSCSDAYFGWVTNEAAGQDPANPEEGHFTNIVGFAVPYQTIACASTQVNGICSTVCDYGLYPI</sequence>
<dbReference type="InterPro" id="IPR035940">
    <property type="entry name" value="CAP_sf"/>
</dbReference>
<reference evidence="2 3" key="1">
    <citation type="submission" date="2016-07" db="EMBL/GenBank/DDBJ databases">
        <title>Pervasive Adenine N6-methylation of Active Genes in Fungi.</title>
        <authorList>
            <consortium name="DOE Joint Genome Institute"/>
            <person name="Mondo S.J."/>
            <person name="Dannebaum R.O."/>
            <person name="Kuo R.C."/>
            <person name="Labutti K."/>
            <person name="Haridas S."/>
            <person name="Kuo A."/>
            <person name="Salamov A."/>
            <person name="Ahrendt S.R."/>
            <person name="Lipzen A."/>
            <person name="Sullivan W."/>
            <person name="Andreopoulos W.B."/>
            <person name="Clum A."/>
            <person name="Lindquist E."/>
            <person name="Daum C."/>
            <person name="Ramamoorthy G.K."/>
            <person name="Gryganskyi A."/>
            <person name="Culley D."/>
            <person name="Magnuson J.K."/>
            <person name="James T.Y."/>
            <person name="O'Malley M.A."/>
            <person name="Stajich J.E."/>
            <person name="Spatafora J.W."/>
            <person name="Visel A."/>
            <person name="Grigoriev I.V."/>
        </authorList>
    </citation>
    <scope>NUCLEOTIDE SEQUENCE [LARGE SCALE GENOMIC DNA]</scope>
    <source>
        <strain evidence="2 3">JEL800</strain>
    </source>
</reference>
<keyword evidence="3" id="KW-1185">Reference proteome</keyword>
<dbReference type="Proteomes" id="UP000193642">
    <property type="component" value="Unassembled WGS sequence"/>
</dbReference>
<gene>
    <name evidence="2" type="ORF">BCR33DRAFT_716354</name>
</gene>
<name>A0A1Y2CFC3_9FUNG</name>
<dbReference type="OrthoDB" id="337038at2759"/>
<dbReference type="EMBL" id="MCGO01000019">
    <property type="protein sequence ID" value="ORY45722.1"/>
    <property type="molecule type" value="Genomic_DNA"/>
</dbReference>
<evidence type="ECO:0008006" key="4">
    <source>
        <dbReference type="Google" id="ProtNLM"/>
    </source>
</evidence>
<proteinExistence type="predicted"/>
<dbReference type="Gene3D" id="3.40.33.10">
    <property type="entry name" value="CAP"/>
    <property type="match status" value="1"/>
</dbReference>
<feature type="compositionally biased region" description="Polar residues" evidence="1">
    <location>
        <begin position="112"/>
        <end position="123"/>
    </location>
</feature>
<accession>A0A1Y2CFC3</accession>
<evidence type="ECO:0000256" key="1">
    <source>
        <dbReference type="SAM" id="MobiDB-lite"/>
    </source>
</evidence>